<organism evidence="6 7">
    <name type="scientific">Bacillus swezeyi</name>
    <dbReference type="NCBI Taxonomy" id="1925020"/>
    <lineage>
        <taxon>Bacteria</taxon>
        <taxon>Bacillati</taxon>
        <taxon>Bacillota</taxon>
        <taxon>Bacilli</taxon>
        <taxon>Bacillales</taxon>
        <taxon>Bacillaceae</taxon>
        <taxon>Bacillus</taxon>
    </lineage>
</organism>
<comment type="caution">
    <text evidence="6">The sequence shown here is derived from an EMBL/GenBank/DDBJ whole genome shotgun (WGS) entry which is preliminary data.</text>
</comment>
<dbReference type="GO" id="GO:0019350">
    <property type="term" value="P:teichoic acid biosynthetic process"/>
    <property type="evidence" value="ECO:0007669"/>
    <property type="project" value="UniProtKB-UniRule"/>
</dbReference>
<dbReference type="Pfam" id="PF03808">
    <property type="entry name" value="Glyco_tran_WecG"/>
    <property type="match status" value="1"/>
</dbReference>
<dbReference type="NCBIfam" id="TIGR00696">
    <property type="entry name" value="wecG_tagA_cpsF"/>
    <property type="match status" value="1"/>
</dbReference>
<dbReference type="CDD" id="cd06533">
    <property type="entry name" value="Glyco_transf_WecG_TagA"/>
    <property type="match status" value="1"/>
</dbReference>
<keyword evidence="3 5" id="KW-0777">Teichoic acid biosynthesis</keyword>
<evidence type="ECO:0000256" key="2">
    <source>
        <dbReference type="ARBA" id="ARBA00022679"/>
    </source>
</evidence>
<dbReference type="HAMAP" id="MF_02070">
    <property type="entry name" value="TagA_TarA"/>
    <property type="match status" value="1"/>
</dbReference>
<dbReference type="GO" id="GO:0071555">
    <property type="term" value="P:cell wall organization"/>
    <property type="evidence" value="ECO:0007669"/>
    <property type="project" value="UniProtKB-KW"/>
</dbReference>
<comment type="pathway">
    <text evidence="5">Cell wall biogenesis; teichoic acid biosynthesis.</text>
</comment>
<comment type="catalytic activity">
    <reaction evidence="5">
        <text>UDP-N-acetyl-alpha-D-mannosamine + N-acetyl-alpha-D-glucosaminyl-di-trans,octa-cis-undecaprenyl diphosphate = N-acetyl-beta-D-mannosaminyl-(1-&gt;4)-N-acetyl-alpha-D-glucosaminyl di-trans,octa-cis-undecaprenyl diphosphate + UDP + H(+)</text>
        <dbReference type="Rhea" id="RHEA:16053"/>
        <dbReference type="ChEBI" id="CHEBI:15378"/>
        <dbReference type="ChEBI" id="CHEBI:58223"/>
        <dbReference type="ChEBI" id="CHEBI:62959"/>
        <dbReference type="ChEBI" id="CHEBI:68623"/>
        <dbReference type="ChEBI" id="CHEBI:132210"/>
        <dbReference type="EC" id="2.4.1.187"/>
    </reaction>
</comment>
<dbReference type="PANTHER" id="PTHR34136:SF1">
    <property type="entry name" value="UDP-N-ACETYL-D-MANNOSAMINURONIC ACID TRANSFERASE"/>
    <property type="match status" value="1"/>
</dbReference>
<keyword evidence="2 5" id="KW-0808">Transferase</keyword>
<evidence type="ECO:0000256" key="1">
    <source>
        <dbReference type="ARBA" id="ARBA00022676"/>
    </source>
</evidence>
<dbReference type="STRING" id="1925020.BTA30_10235"/>
<evidence type="ECO:0000256" key="4">
    <source>
        <dbReference type="ARBA" id="ARBA00023316"/>
    </source>
</evidence>
<protein>
    <recommendedName>
        <fullName evidence="5">N-acetylglucosaminyldiphosphoundecaprenol N-acetyl-beta-D-mannosaminyltransferase</fullName>
        <ecNumber evidence="5">2.4.1.187</ecNumber>
    </recommendedName>
    <alternativeName>
        <fullName evidence="5">N-acetylmannosaminyltransferase</fullName>
    </alternativeName>
    <alternativeName>
        <fullName evidence="5">UDP-N-acetylmannosamine transferase</fullName>
    </alternativeName>
    <alternativeName>
        <fullName evidence="5">UDP-N-acetylmannosamine:N-acetylglucosaminyl pyrophosphorylundecaprenol N-acetylmannosaminyltransferase</fullName>
    </alternativeName>
</protein>
<dbReference type="UniPathway" id="UPA00632"/>
<reference evidence="6 7" key="1">
    <citation type="submission" date="2018-08" db="EMBL/GenBank/DDBJ databases">
        <title>Bacillus phenotypic plasticity.</title>
        <authorList>
            <person name="Hurtado E."/>
        </authorList>
    </citation>
    <scope>NUCLEOTIDE SEQUENCE [LARGE SCALE GENOMIC DNA]</scope>
    <source>
        <strain evidence="6 7">427</strain>
    </source>
</reference>
<proteinExistence type="inferred from homology"/>
<dbReference type="InterPro" id="IPR004629">
    <property type="entry name" value="WecG_TagA_CpsF"/>
</dbReference>
<evidence type="ECO:0000313" key="6">
    <source>
        <dbReference type="EMBL" id="KAA6450842.1"/>
    </source>
</evidence>
<comment type="similarity">
    <text evidence="5">Belongs to the glycosyltransferase 26 family. TagA/TarA subfamily.</text>
</comment>
<evidence type="ECO:0000313" key="7">
    <source>
        <dbReference type="Proteomes" id="UP000324326"/>
    </source>
</evidence>
<accession>A0A5M8RYF8</accession>
<evidence type="ECO:0000256" key="5">
    <source>
        <dbReference type="HAMAP-Rule" id="MF_02070"/>
    </source>
</evidence>
<keyword evidence="1 5" id="KW-0328">Glycosyltransferase</keyword>
<comment type="function">
    <text evidence="5">Catalyzes the conversion of GlcNAc-PP-undecaprenol into ManNAc-GlcNAc-PP-undecaprenol, the first committed lipid intermediate in the de novo synthesis of teichoic acid.</text>
</comment>
<gene>
    <name evidence="6" type="ORF">DX927_08345</name>
</gene>
<dbReference type="PANTHER" id="PTHR34136">
    <property type="match status" value="1"/>
</dbReference>
<sequence>MNLQTEQIHNLSYVSADLSGFMNHLEQSFINRRAGAYIATVNPEIGYAAIKDKSYSDVLSSADFILPDGIGVVMMSKLTNNRLKSRIAGYDVFINLLKIANDKKKRVFLYGAKKEVNQAVADRISSEYPDINLVGCSDGYAKDKEAVAKRIAKSKPDMVFVALGYPHQERFIYQHRHLFPQAIAIGLGGSFDVFSGTVKRAPKWLIRLNLEWLYRLATNPSRWKRMMNIPKYAFSVLKEQRVQKQNYYPERVKEQSKQIDA</sequence>
<evidence type="ECO:0000256" key="3">
    <source>
        <dbReference type="ARBA" id="ARBA00022944"/>
    </source>
</evidence>
<name>A0A5M8RYF8_9BACI</name>
<dbReference type="EMBL" id="QSND01000002">
    <property type="protein sequence ID" value="KAA6450842.1"/>
    <property type="molecule type" value="Genomic_DNA"/>
</dbReference>
<keyword evidence="4 5" id="KW-0961">Cell wall biogenesis/degradation</keyword>
<dbReference type="EC" id="2.4.1.187" evidence="5"/>
<dbReference type="Proteomes" id="UP000324326">
    <property type="component" value="Unassembled WGS sequence"/>
</dbReference>
<dbReference type="GO" id="GO:0047244">
    <property type="term" value="F:N-acetylglucosaminyldiphosphoundecaprenol N-acetyl-beta-D-mannosaminyltransferase activity"/>
    <property type="evidence" value="ECO:0007669"/>
    <property type="project" value="UniProtKB-UniRule"/>
</dbReference>
<dbReference type="InterPro" id="IPR034714">
    <property type="entry name" value="TagA_TarA"/>
</dbReference>
<dbReference type="AlphaFoldDB" id="A0A5M8RYF8"/>